<keyword evidence="5" id="KW-0813">Transport</keyword>
<evidence type="ECO:0000256" key="2">
    <source>
        <dbReference type="ARBA" id="ARBA00004651"/>
    </source>
</evidence>
<dbReference type="InterPro" id="IPR050222">
    <property type="entry name" value="MATE_MdtK"/>
</dbReference>
<protein>
    <recommendedName>
        <fullName evidence="4">Probable multidrug resistance protein NorM</fullName>
    </recommendedName>
    <alternativeName>
        <fullName evidence="12">Multidrug-efflux transporter</fullName>
    </alternativeName>
</protein>
<dbReference type="GO" id="GO:0042910">
    <property type="term" value="F:xenobiotic transmembrane transporter activity"/>
    <property type="evidence" value="ECO:0007669"/>
    <property type="project" value="InterPro"/>
</dbReference>
<feature type="transmembrane region" description="Helical" evidence="13">
    <location>
        <begin position="202"/>
        <end position="223"/>
    </location>
</feature>
<evidence type="ECO:0000256" key="1">
    <source>
        <dbReference type="ARBA" id="ARBA00003408"/>
    </source>
</evidence>
<evidence type="ECO:0000256" key="6">
    <source>
        <dbReference type="ARBA" id="ARBA00022449"/>
    </source>
</evidence>
<dbReference type="EMBL" id="DVFJ01000017">
    <property type="protein sequence ID" value="HIQ71754.1"/>
    <property type="molecule type" value="Genomic_DNA"/>
</dbReference>
<dbReference type="GO" id="GO:0005886">
    <property type="term" value="C:plasma membrane"/>
    <property type="evidence" value="ECO:0007669"/>
    <property type="project" value="UniProtKB-SubCell"/>
</dbReference>
<feature type="transmembrane region" description="Helical" evidence="13">
    <location>
        <begin position="100"/>
        <end position="121"/>
    </location>
</feature>
<feature type="transmembrane region" description="Helical" evidence="13">
    <location>
        <begin position="272"/>
        <end position="288"/>
    </location>
</feature>
<feature type="transmembrane region" description="Helical" evidence="13">
    <location>
        <begin position="425"/>
        <end position="444"/>
    </location>
</feature>
<dbReference type="GO" id="GO:0006811">
    <property type="term" value="P:monoatomic ion transport"/>
    <property type="evidence" value="ECO:0007669"/>
    <property type="project" value="UniProtKB-KW"/>
</dbReference>
<evidence type="ECO:0000256" key="8">
    <source>
        <dbReference type="ARBA" id="ARBA00022692"/>
    </source>
</evidence>
<evidence type="ECO:0000256" key="9">
    <source>
        <dbReference type="ARBA" id="ARBA00022989"/>
    </source>
</evidence>
<evidence type="ECO:0000256" key="10">
    <source>
        <dbReference type="ARBA" id="ARBA00023065"/>
    </source>
</evidence>
<feature type="transmembrane region" description="Helical" evidence="13">
    <location>
        <begin position="294"/>
        <end position="315"/>
    </location>
</feature>
<dbReference type="Proteomes" id="UP000886887">
    <property type="component" value="Unassembled WGS sequence"/>
</dbReference>
<feature type="transmembrane region" description="Helical" evidence="13">
    <location>
        <begin position="171"/>
        <end position="195"/>
    </location>
</feature>
<dbReference type="InterPro" id="IPR048279">
    <property type="entry name" value="MdtK-like"/>
</dbReference>
<keyword evidence="6" id="KW-0050">Antiport</keyword>
<evidence type="ECO:0000256" key="12">
    <source>
        <dbReference type="ARBA" id="ARBA00031636"/>
    </source>
</evidence>
<evidence type="ECO:0000313" key="15">
    <source>
        <dbReference type="Proteomes" id="UP000886887"/>
    </source>
</evidence>
<evidence type="ECO:0000256" key="5">
    <source>
        <dbReference type="ARBA" id="ARBA00022448"/>
    </source>
</evidence>
<accession>A0A9D0ZA37</accession>
<feature type="transmembrane region" description="Helical" evidence="13">
    <location>
        <begin position="366"/>
        <end position="388"/>
    </location>
</feature>
<feature type="transmembrane region" description="Helical" evidence="13">
    <location>
        <begin position="327"/>
        <end position="346"/>
    </location>
</feature>
<dbReference type="NCBIfam" id="TIGR00797">
    <property type="entry name" value="matE"/>
    <property type="match status" value="1"/>
</dbReference>
<keyword evidence="8 13" id="KW-0812">Transmembrane</keyword>
<sequence>MQSAQQAERTVNPMAVRPMGSLLLRMSVPMMLSMLVQALYNVVDSVFVAQLSENALTAVSLAFPAQNLMIAVGVGTGVGVNALLSKSLGEGNHKRATGTAMNAVFLAACSYAVFALLGALFSRAFFQTQTDIVEIVDMGEDYLRVCMIGSFGLFGQMTYEKLFQSTGRTFYGMLIQAIGALTNIVLDPILIFGLCGAPAMGVTGAAVATVAGQCLAALLGVIFNERKNVELKMHWRDFRPDPFLIGRIYAVGVPSIIMSSIGSVMTFGMNRILIAFSSTAAAVFGVYFKLQSFVFMPVFGLTNGMVPIVAFNFGARNPDRIDQAIRLSIRYAVIIMCVGLAMFEIWPDRLLALFNASENMYGIGVFALRIICIHFVFAGFSVVASAVFQALGHGVLSLIVSVARQLVVLLPIAFVLARIGGLNAVWWAFPIAEIASVVLCACFLRRVYRAEIHSLNGTPAPDGETTATQP</sequence>
<keyword evidence="11 13" id="KW-0472">Membrane</keyword>
<keyword evidence="7" id="KW-1003">Cell membrane</keyword>
<keyword evidence="9 13" id="KW-1133">Transmembrane helix</keyword>
<evidence type="ECO:0000256" key="7">
    <source>
        <dbReference type="ARBA" id="ARBA00022475"/>
    </source>
</evidence>
<reference evidence="14" key="1">
    <citation type="submission" date="2020-10" db="EMBL/GenBank/DDBJ databases">
        <authorList>
            <person name="Gilroy R."/>
        </authorList>
    </citation>
    <scope>NUCLEOTIDE SEQUENCE</scope>
    <source>
        <strain evidence="14">ChiSxjej2B14-6234</strain>
    </source>
</reference>
<evidence type="ECO:0000256" key="3">
    <source>
        <dbReference type="ARBA" id="ARBA00010199"/>
    </source>
</evidence>
<evidence type="ECO:0000256" key="13">
    <source>
        <dbReference type="SAM" id="Phobius"/>
    </source>
</evidence>
<comment type="function">
    <text evidence="1">Multidrug efflux pump.</text>
</comment>
<evidence type="ECO:0000256" key="4">
    <source>
        <dbReference type="ARBA" id="ARBA00020268"/>
    </source>
</evidence>
<comment type="caution">
    <text evidence="14">The sequence shown here is derived from an EMBL/GenBank/DDBJ whole genome shotgun (WGS) entry which is preliminary data.</text>
</comment>
<dbReference type="InterPro" id="IPR002528">
    <property type="entry name" value="MATE_fam"/>
</dbReference>
<dbReference type="CDD" id="cd13144">
    <property type="entry name" value="MATE_like_4"/>
    <property type="match status" value="1"/>
</dbReference>
<reference evidence="14" key="2">
    <citation type="journal article" date="2021" name="PeerJ">
        <title>Extensive microbial diversity within the chicken gut microbiome revealed by metagenomics and culture.</title>
        <authorList>
            <person name="Gilroy R."/>
            <person name="Ravi A."/>
            <person name="Getino M."/>
            <person name="Pursley I."/>
            <person name="Horton D.L."/>
            <person name="Alikhan N.F."/>
            <person name="Baker D."/>
            <person name="Gharbi K."/>
            <person name="Hall N."/>
            <person name="Watson M."/>
            <person name="Adriaenssens E.M."/>
            <person name="Foster-Nyarko E."/>
            <person name="Jarju S."/>
            <person name="Secka A."/>
            <person name="Antonio M."/>
            <person name="Oren A."/>
            <person name="Chaudhuri R.R."/>
            <person name="La Ragione R."/>
            <person name="Hildebrand F."/>
            <person name="Pallen M.J."/>
        </authorList>
    </citation>
    <scope>NUCLEOTIDE SEQUENCE</scope>
    <source>
        <strain evidence="14">ChiSxjej2B14-6234</strain>
    </source>
</reference>
<feature type="transmembrane region" description="Helical" evidence="13">
    <location>
        <begin position="55"/>
        <end position="80"/>
    </location>
</feature>
<proteinExistence type="inferred from homology"/>
<dbReference type="PANTHER" id="PTHR43298">
    <property type="entry name" value="MULTIDRUG RESISTANCE PROTEIN NORM-RELATED"/>
    <property type="match status" value="1"/>
</dbReference>
<keyword evidence="10" id="KW-0406">Ion transport</keyword>
<dbReference type="PIRSF" id="PIRSF006603">
    <property type="entry name" value="DinF"/>
    <property type="match status" value="1"/>
</dbReference>
<feature type="transmembrane region" description="Helical" evidence="13">
    <location>
        <begin position="22"/>
        <end position="43"/>
    </location>
</feature>
<feature type="transmembrane region" description="Helical" evidence="13">
    <location>
        <begin position="243"/>
        <end position="265"/>
    </location>
</feature>
<dbReference type="GO" id="GO:0015297">
    <property type="term" value="F:antiporter activity"/>
    <property type="evidence" value="ECO:0007669"/>
    <property type="project" value="UniProtKB-KW"/>
</dbReference>
<evidence type="ECO:0000256" key="11">
    <source>
        <dbReference type="ARBA" id="ARBA00023136"/>
    </source>
</evidence>
<dbReference type="Pfam" id="PF01554">
    <property type="entry name" value="MatE"/>
    <property type="match status" value="2"/>
</dbReference>
<feature type="transmembrane region" description="Helical" evidence="13">
    <location>
        <begin position="395"/>
        <end position="419"/>
    </location>
</feature>
<dbReference type="PANTHER" id="PTHR43298:SF2">
    <property type="entry name" value="FMN_FAD EXPORTER YEEO-RELATED"/>
    <property type="match status" value="1"/>
</dbReference>
<organism evidence="14 15">
    <name type="scientific">Candidatus Onthenecus intestinigallinarum</name>
    <dbReference type="NCBI Taxonomy" id="2840875"/>
    <lineage>
        <taxon>Bacteria</taxon>
        <taxon>Bacillati</taxon>
        <taxon>Bacillota</taxon>
        <taxon>Clostridia</taxon>
        <taxon>Eubacteriales</taxon>
        <taxon>Candidatus Onthenecus</taxon>
    </lineage>
</organism>
<comment type="similarity">
    <text evidence="3">Belongs to the multi antimicrobial extrusion (MATE) (TC 2.A.66.1) family.</text>
</comment>
<name>A0A9D0ZA37_9FIRM</name>
<comment type="subcellular location">
    <subcellularLocation>
        <location evidence="2">Cell membrane</location>
        <topology evidence="2">Multi-pass membrane protein</topology>
    </subcellularLocation>
</comment>
<evidence type="ECO:0000313" key="14">
    <source>
        <dbReference type="EMBL" id="HIQ71754.1"/>
    </source>
</evidence>
<gene>
    <name evidence="14" type="ORF">IAB73_06055</name>
</gene>
<dbReference type="AlphaFoldDB" id="A0A9D0ZA37"/>